<name>A0A0V0GP76_SOLCH</name>
<dbReference type="EMBL" id="GEDG01033952">
    <property type="protein sequence ID" value="JAP09989.1"/>
    <property type="molecule type" value="Transcribed_RNA"/>
</dbReference>
<organism evidence="2">
    <name type="scientific">Solanum chacoense</name>
    <name type="common">Chaco potato</name>
    <dbReference type="NCBI Taxonomy" id="4108"/>
    <lineage>
        <taxon>Eukaryota</taxon>
        <taxon>Viridiplantae</taxon>
        <taxon>Streptophyta</taxon>
        <taxon>Embryophyta</taxon>
        <taxon>Tracheophyta</taxon>
        <taxon>Spermatophyta</taxon>
        <taxon>Magnoliopsida</taxon>
        <taxon>eudicotyledons</taxon>
        <taxon>Gunneridae</taxon>
        <taxon>Pentapetalae</taxon>
        <taxon>asterids</taxon>
        <taxon>lamiids</taxon>
        <taxon>Solanales</taxon>
        <taxon>Solanaceae</taxon>
        <taxon>Solanoideae</taxon>
        <taxon>Solaneae</taxon>
        <taxon>Solanum</taxon>
    </lineage>
</organism>
<proteinExistence type="predicted"/>
<feature type="transmembrane region" description="Helical" evidence="1">
    <location>
        <begin position="35"/>
        <end position="57"/>
    </location>
</feature>
<keyword evidence="1" id="KW-0472">Membrane</keyword>
<protein>
    <submittedName>
        <fullName evidence="2">Putative ovule protein</fullName>
    </submittedName>
</protein>
<sequence length="61" mass="7246">MIVFYSGFRFPPFWLRNGITKMHCFEASNLNLNLIFFGVSTIFVKYRGLFISLLYPFPLME</sequence>
<accession>A0A0V0GP76</accession>
<evidence type="ECO:0000256" key="1">
    <source>
        <dbReference type="SAM" id="Phobius"/>
    </source>
</evidence>
<evidence type="ECO:0000313" key="2">
    <source>
        <dbReference type="EMBL" id="JAP09989.1"/>
    </source>
</evidence>
<keyword evidence="1" id="KW-1133">Transmembrane helix</keyword>
<keyword evidence="1" id="KW-0812">Transmembrane</keyword>
<reference evidence="2" key="1">
    <citation type="submission" date="2015-12" db="EMBL/GenBank/DDBJ databases">
        <title>Gene expression during late stages of embryo sac development: a critical building block for successful pollen-pistil interactions.</title>
        <authorList>
            <person name="Liu Y."/>
            <person name="Joly V."/>
            <person name="Sabar M."/>
            <person name="Matton D.P."/>
        </authorList>
    </citation>
    <scope>NUCLEOTIDE SEQUENCE</scope>
</reference>
<dbReference type="AlphaFoldDB" id="A0A0V0GP76"/>